<organism evidence="2 3">
    <name type="scientific">Mycena pura</name>
    <dbReference type="NCBI Taxonomy" id="153505"/>
    <lineage>
        <taxon>Eukaryota</taxon>
        <taxon>Fungi</taxon>
        <taxon>Dikarya</taxon>
        <taxon>Basidiomycota</taxon>
        <taxon>Agaricomycotina</taxon>
        <taxon>Agaricomycetes</taxon>
        <taxon>Agaricomycetidae</taxon>
        <taxon>Agaricales</taxon>
        <taxon>Marasmiineae</taxon>
        <taxon>Mycenaceae</taxon>
        <taxon>Mycena</taxon>
    </lineage>
</organism>
<accession>A0AAD6Y0A6</accession>
<feature type="region of interest" description="Disordered" evidence="1">
    <location>
        <begin position="15"/>
        <end position="34"/>
    </location>
</feature>
<sequence>MRIFHSPFRSSTSAASISSAQSADTVRPVPSTPATSIECSFDADQRWSAVVPPESGLTFAVVWDSDADDIVTFSAPELFESHATEPDSPSDAYDNRSQILTIGPSLLGAPGTGAPSEYSHTPATLQYFRENTGFAGPLFIPARERERDGARPAGRRTQTSSTLDGLDVYLRGSLLGKAHNANRYASCFRALDDDFAFDPRTSFARAHMHTWMQAKGLARDDVSDEGFFEGGVFEGLPSRFSMTTTSTSNYVSVENEMDDASSSTWSTLEAPNTPSYSRLLFPVATPDPAASGSMRRLRKTRPVPGPASPADVLRRPGYSHTVPTGSPNSRSRSHSRPARSQTPMPTPSPPSPTSSGSAAPLKRTLSSMRSLPSLPKLSLRRARGKFRGAESASADTDTNAGPGWVWIAVTDDMAKRSQSPAPQFIASHS</sequence>
<feature type="region of interest" description="Disordered" evidence="1">
    <location>
        <begin position="287"/>
        <end position="379"/>
    </location>
</feature>
<dbReference type="Proteomes" id="UP001219525">
    <property type="component" value="Unassembled WGS sequence"/>
</dbReference>
<reference evidence="2" key="1">
    <citation type="submission" date="2023-03" db="EMBL/GenBank/DDBJ databases">
        <title>Massive genome expansion in bonnet fungi (Mycena s.s.) driven by repeated elements and novel gene families across ecological guilds.</title>
        <authorList>
            <consortium name="Lawrence Berkeley National Laboratory"/>
            <person name="Harder C.B."/>
            <person name="Miyauchi S."/>
            <person name="Viragh M."/>
            <person name="Kuo A."/>
            <person name="Thoen E."/>
            <person name="Andreopoulos B."/>
            <person name="Lu D."/>
            <person name="Skrede I."/>
            <person name="Drula E."/>
            <person name="Henrissat B."/>
            <person name="Morin E."/>
            <person name="Kohler A."/>
            <person name="Barry K."/>
            <person name="LaButti K."/>
            <person name="Morin E."/>
            <person name="Salamov A."/>
            <person name="Lipzen A."/>
            <person name="Mereny Z."/>
            <person name="Hegedus B."/>
            <person name="Baldrian P."/>
            <person name="Stursova M."/>
            <person name="Weitz H."/>
            <person name="Taylor A."/>
            <person name="Grigoriev I.V."/>
            <person name="Nagy L.G."/>
            <person name="Martin F."/>
            <person name="Kauserud H."/>
        </authorList>
    </citation>
    <scope>NUCLEOTIDE SEQUENCE</scope>
    <source>
        <strain evidence="2">9144</strain>
    </source>
</reference>
<protein>
    <submittedName>
        <fullName evidence="2">Uncharacterized protein</fullName>
    </submittedName>
</protein>
<proteinExistence type="predicted"/>
<gene>
    <name evidence="2" type="ORF">GGX14DRAFT_579503</name>
</gene>
<evidence type="ECO:0000256" key="1">
    <source>
        <dbReference type="SAM" id="MobiDB-lite"/>
    </source>
</evidence>
<evidence type="ECO:0000313" key="3">
    <source>
        <dbReference type="Proteomes" id="UP001219525"/>
    </source>
</evidence>
<dbReference type="AlphaFoldDB" id="A0AAD6Y0A6"/>
<feature type="compositionally biased region" description="Low complexity" evidence="1">
    <location>
        <begin position="353"/>
        <end position="377"/>
    </location>
</feature>
<keyword evidence="3" id="KW-1185">Reference proteome</keyword>
<comment type="caution">
    <text evidence="2">The sequence shown here is derived from an EMBL/GenBank/DDBJ whole genome shotgun (WGS) entry which is preliminary data.</text>
</comment>
<dbReference type="EMBL" id="JARJCW010000142">
    <property type="protein sequence ID" value="KAJ7190809.1"/>
    <property type="molecule type" value="Genomic_DNA"/>
</dbReference>
<name>A0AAD6Y0A6_9AGAR</name>
<evidence type="ECO:0000313" key="2">
    <source>
        <dbReference type="EMBL" id="KAJ7190809.1"/>
    </source>
</evidence>